<organism evidence="2 3">
    <name type="scientific">Candidatus Falkowbacteria bacterium HGW-Falkowbacteria-2</name>
    <dbReference type="NCBI Taxonomy" id="2013769"/>
    <lineage>
        <taxon>Bacteria</taxon>
        <taxon>Candidatus Falkowiibacteriota</taxon>
    </lineage>
</organism>
<dbReference type="Proteomes" id="UP000233325">
    <property type="component" value="Unassembled WGS sequence"/>
</dbReference>
<keyword evidence="1" id="KW-0812">Transmembrane</keyword>
<evidence type="ECO:0008006" key="4">
    <source>
        <dbReference type="Google" id="ProtNLM"/>
    </source>
</evidence>
<dbReference type="CDD" id="cd01610">
    <property type="entry name" value="PAP2_like"/>
    <property type="match status" value="1"/>
</dbReference>
<gene>
    <name evidence="2" type="ORF">CVU83_02020</name>
</gene>
<accession>A0A2N2E0J2</accession>
<feature type="transmembrane region" description="Helical" evidence="1">
    <location>
        <begin position="34"/>
        <end position="57"/>
    </location>
</feature>
<proteinExistence type="predicted"/>
<protein>
    <recommendedName>
        <fullName evidence="4">Acid phosphatase</fullName>
    </recommendedName>
</protein>
<evidence type="ECO:0000313" key="2">
    <source>
        <dbReference type="EMBL" id="PKM88206.1"/>
    </source>
</evidence>
<evidence type="ECO:0000256" key="1">
    <source>
        <dbReference type="SAM" id="Phobius"/>
    </source>
</evidence>
<feature type="transmembrane region" description="Helical" evidence="1">
    <location>
        <begin position="63"/>
        <end position="83"/>
    </location>
</feature>
<sequence>MVPYLIYPIIAFVIAQGTKVVLKSRRKRFHWHDIFAYSDMPSGHTATVTALAMIVALRDGVESNSFALAFVFMMIVITDAIGLRNYLGQHGKTLNILVKDLKEDDFLDRLYPKQLEHIGHTPMQVIIGAMIGVIVSLFGYMIGL</sequence>
<dbReference type="Pfam" id="PF02681">
    <property type="entry name" value="DUF212"/>
    <property type="match status" value="1"/>
</dbReference>
<keyword evidence="1" id="KW-1133">Transmembrane helix</keyword>
<keyword evidence="1" id="KW-0472">Membrane</keyword>
<dbReference type="AlphaFoldDB" id="A0A2N2E0J2"/>
<feature type="transmembrane region" description="Helical" evidence="1">
    <location>
        <begin position="6"/>
        <end position="22"/>
    </location>
</feature>
<name>A0A2N2E0J2_9BACT</name>
<dbReference type="PANTHER" id="PTHR31446">
    <property type="entry name" value="ACID PHOSPHATASE/VANADIUM-DEPENDENT HALOPEROXIDASE-RELATED PROTEIN"/>
    <property type="match status" value="1"/>
</dbReference>
<comment type="caution">
    <text evidence="2">The sequence shown here is derived from an EMBL/GenBank/DDBJ whole genome shotgun (WGS) entry which is preliminary data.</text>
</comment>
<reference evidence="2 3" key="1">
    <citation type="journal article" date="2017" name="ISME J.">
        <title>Potential for microbial H2 and metal transformations associated with novel bacteria and archaea in deep terrestrial subsurface sediments.</title>
        <authorList>
            <person name="Hernsdorf A.W."/>
            <person name="Amano Y."/>
            <person name="Miyakawa K."/>
            <person name="Ise K."/>
            <person name="Suzuki Y."/>
            <person name="Anantharaman K."/>
            <person name="Probst A."/>
            <person name="Burstein D."/>
            <person name="Thomas B.C."/>
            <person name="Banfield J.F."/>
        </authorList>
    </citation>
    <scope>NUCLEOTIDE SEQUENCE [LARGE SCALE GENOMIC DNA]</scope>
    <source>
        <strain evidence="2">HGW-Falkowbacteria-2</strain>
    </source>
</reference>
<feature type="transmembrane region" description="Helical" evidence="1">
    <location>
        <begin position="123"/>
        <end position="142"/>
    </location>
</feature>
<dbReference type="EMBL" id="PHAH01000022">
    <property type="protein sequence ID" value="PKM88206.1"/>
    <property type="molecule type" value="Genomic_DNA"/>
</dbReference>
<evidence type="ECO:0000313" key="3">
    <source>
        <dbReference type="Proteomes" id="UP000233325"/>
    </source>
</evidence>
<dbReference type="InterPro" id="IPR003832">
    <property type="entry name" value="DUF212"/>
</dbReference>
<dbReference type="PANTHER" id="PTHR31446:SF29">
    <property type="entry name" value="ACID PHOSPHATASE_VANADIUM-DEPENDENT HALOPEROXIDASE-RELATED PROTEIN"/>
    <property type="match status" value="1"/>
</dbReference>